<dbReference type="Proteomes" id="UP001552299">
    <property type="component" value="Unassembled WGS sequence"/>
</dbReference>
<dbReference type="NCBIfam" id="TIGR01571">
    <property type="entry name" value="A_thal_Cys_rich"/>
    <property type="match status" value="1"/>
</dbReference>
<protein>
    <submittedName>
        <fullName evidence="1">Uncharacterized protein</fullName>
    </submittedName>
</protein>
<keyword evidence="2" id="KW-1185">Reference proteome</keyword>
<comment type="caution">
    <text evidence="1">The sequence shown here is derived from an EMBL/GenBank/DDBJ whole genome shotgun (WGS) entry which is preliminary data.</text>
</comment>
<organism evidence="1 2">
    <name type="scientific">Dendrobium thyrsiflorum</name>
    <name type="common">Pinecone-like raceme dendrobium</name>
    <name type="synonym">Orchid</name>
    <dbReference type="NCBI Taxonomy" id="117978"/>
    <lineage>
        <taxon>Eukaryota</taxon>
        <taxon>Viridiplantae</taxon>
        <taxon>Streptophyta</taxon>
        <taxon>Embryophyta</taxon>
        <taxon>Tracheophyta</taxon>
        <taxon>Spermatophyta</taxon>
        <taxon>Magnoliopsida</taxon>
        <taxon>Liliopsida</taxon>
        <taxon>Asparagales</taxon>
        <taxon>Orchidaceae</taxon>
        <taxon>Epidendroideae</taxon>
        <taxon>Malaxideae</taxon>
        <taxon>Dendrobiinae</taxon>
        <taxon>Dendrobium</taxon>
    </lineage>
</organism>
<evidence type="ECO:0000313" key="2">
    <source>
        <dbReference type="Proteomes" id="UP001552299"/>
    </source>
</evidence>
<gene>
    <name evidence="1" type="ORF">M5K25_007550</name>
</gene>
<reference evidence="1 2" key="1">
    <citation type="journal article" date="2024" name="Plant Biotechnol. J.">
        <title>Dendrobium thyrsiflorum genome and its molecular insights into genes involved in important horticultural traits.</title>
        <authorList>
            <person name="Chen B."/>
            <person name="Wang J.Y."/>
            <person name="Zheng P.J."/>
            <person name="Li K.L."/>
            <person name="Liang Y.M."/>
            <person name="Chen X.F."/>
            <person name="Zhang C."/>
            <person name="Zhao X."/>
            <person name="He X."/>
            <person name="Zhang G.Q."/>
            <person name="Liu Z.J."/>
            <person name="Xu Q."/>
        </authorList>
    </citation>
    <scope>NUCLEOTIDE SEQUENCE [LARGE SCALE GENOMIC DNA]</scope>
    <source>
        <strain evidence="1">GZMU011</strain>
    </source>
</reference>
<dbReference type="Pfam" id="PF04749">
    <property type="entry name" value="PLAC8"/>
    <property type="match status" value="1"/>
</dbReference>
<sequence>MADYKPNAAPPMATGYPAGAPPMPTMPGFQPQAPSQWSTGLCGCFDDCGNCCLTFCCPCITFGRIAEIVDRGSTSCGTSGALYVLIAALTGCQCLYSCAYRSKLRALYGLPESPCNDCLVHCCCETCALCQAYRISPSLLLFSASLLLRSTVFSSFRLIFWLSVKMFVSLVFIKRFNWIFDRKEVGIFAGWHGNMERMQGVGMIQPPPVQGGMMPDGGGMNDRPDQDSMVPSSRVIVVPDLLSQRSHGLLRPRVHCRHGVGFDVIGEHTGAGHDHNVVMPFGGESLGSEGVGHNLISPRADTYKYPPLTVGVAPNSHPIMLRKAQESRGKTKLETSKIKMGTILTPNSTNLQLNCASRNYKPNDTKIDSIRAQMSPNQGPEALLEGTPSLRNQDRDRRSLLLPCSSSTTTQSFARPPPDAGQTGRKALKLDFAKLSSSKSMADYKPNAVPPMAISYPSGDPPMPIPGFQSQAPAQWSTGLCDCFDDCSNCKLIKTYDLLFTFEIC</sequence>
<name>A0ABD0VFU1_DENTH</name>
<dbReference type="AlphaFoldDB" id="A0ABD0VFU1"/>
<accession>A0ABD0VFU1</accession>
<dbReference type="EMBL" id="JANQDX010000006">
    <property type="protein sequence ID" value="KAL0923491.1"/>
    <property type="molecule type" value="Genomic_DNA"/>
</dbReference>
<evidence type="ECO:0000313" key="1">
    <source>
        <dbReference type="EMBL" id="KAL0923491.1"/>
    </source>
</evidence>
<dbReference type="InterPro" id="IPR006461">
    <property type="entry name" value="PLAC_motif_containing"/>
</dbReference>
<proteinExistence type="predicted"/>
<dbReference type="PANTHER" id="PTHR15907">
    <property type="entry name" value="DUF614 FAMILY PROTEIN-RELATED"/>
    <property type="match status" value="1"/>
</dbReference>